<dbReference type="Pfam" id="PF01762">
    <property type="entry name" value="Galactosyl_T"/>
    <property type="match status" value="1"/>
</dbReference>
<dbReference type="Gene3D" id="3.90.550.50">
    <property type="match status" value="1"/>
</dbReference>
<keyword evidence="5" id="KW-0812">Transmembrane</keyword>
<dbReference type="GO" id="GO:0016758">
    <property type="term" value="F:hexosyltransferase activity"/>
    <property type="evidence" value="ECO:0007669"/>
    <property type="project" value="InterPro"/>
</dbReference>
<accession>A0A914Z7F4</accession>
<evidence type="ECO:0000256" key="4">
    <source>
        <dbReference type="ARBA" id="ARBA00022679"/>
    </source>
</evidence>
<dbReference type="InterPro" id="IPR002659">
    <property type="entry name" value="Glyco_trans_31"/>
</dbReference>
<keyword evidence="11" id="KW-1185">Reference proteome</keyword>
<sequence length="136" mass="16399">MGIRSSWKKDVQLNSNFTHKFFIGWTWNETLRKTLKEESQKYGDIIFTNIVDDYSNLTLKMNSIFQWQQNFCQNVDFILRADEDTVLDISRFEYWMNNEIKDLIENIGDEMILGHLIENSPTVRQSCSKWYKFFLF</sequence>
<evidence type="ECO:0000256" key="6">
    <source>
        <dbReference type="ARBA" id="ARBA00022968"/>
    </source>
</evidence>
<evidence type="ECO:0000256" key="2">
    <source>
        <dbReference type="ARBA" id="ARBA00008661"/>
    </source>
</evidence>
<reference evidence="12" key="1">
    <citation type="submission" date="2022-11" db="UniProtKB">
        <authorList>
            <consortium name="WormBaseParasite"/>
        </authorList>
    </citation>
    <scope>IDENTIFICATION</scope>
</reference>
<name>A0A914Z7F4_9BILA</name>
<protein>
    <recommendedName>
        <fullName evidence="10">Hexosyltransferase</fullName>
        <ecNumber evidence="10">2.4.1.-</ecNumber>
    </recommendedName>
</protein>
<keyword evidence="8 10" id="KW-0333">Golgi apparatus</keyword>
<comment type="subcellular location">
    <subcellularLocation>
        <location evidence="1 10">Golgi apparatus membrane</location>
        <topology evidence="1 10">Single-pass type II membrane protein</topology>
    </subcellularLocation>
</comment>
<comment type="similarity">
    <text evidence="2 10">Belongs to the glycosyltransferase 31 family.</text>
</comment>
<dbReference type="Proteomes" id="UP000887577">
    <property type="component" value="Unplaced"/>
</dbReference>
<dbReference type="EC" id="2.4.1.-" evidence="10"/>
<evidence type="ECO:0000313" key="12">
    <source>
        <dbReference type="WBParaSite" id="PSU_v2.g7809.t1"/>
    </source>
</evidence>
<proteinExistence type="inferred from homology"/>
<dbReference type="PANTHER" id="PTHR11214:SF314">
    <property type="entry name" value="HEXOSYLTRANSFERASE"/>
    <property type="match status" value="1"/>
</dbReference>
<evidence type="ECO:0000256" key="8">
    <source>
        <dbReference type="ARBA" id="ARBA00023034"/>
    </source>
</evidence>
<keyword evidence="6" id="KW-0735">Signal-anchor</keyword>
<keyword evidence="4" id="KW-0808">Transferase</keyword>
<keyword evidence="3 10" id="KW-0328">Glycosyltransferase</keyword>
<keyword evidence="9" id="KW-0472">Membrane</keyword>
<evidence type="ECO:0000256" key="5">
    <source>
        <dbReference type="ARBA" id="ARBA00022692"/>
    </source>
</evidence>
<dbReference type="AlphaFoldDB" id="A0A914Z7F4"/>
<evidence type="ECO:0000256" key="7">
    <source>
        <dbReference type="ARBA" id="ARBA00022989"/>
    </source>
</evidence>
<dbReference type="WBParaSite" id="PSU_v2.g7809.t1">
    <property type="protein sequence ID" value="PSU_v2.g7809.t1"/>
    <property type="gene ID" value="PSU_v2.g7809"/>
</dbReference>
<dbReference type="PANTHER" id="PTHR11214">
    <property type="entry name" value="BETA-1,3-N-ACETYLGLUCOSAMINYLTRANSFERASE"/>
    <property type="match status" value="1"/>
</dbReference>
<organism evidence="11 12">
    <name type="scientific">Panagrolaimus superbus</name>
    <dbReference type="NCBI Taxonomy" id="310955"/>
    <lineage>
        <taxon>Eukaryota</taxon>
        <taxon>Metazoa</taxon>
        <taxon>Ecdysozoa</taxon>
        <taxon>Nematoda</taxon>
        <taxon>Chromadorea</taxon>
        <taxon>Rhabditida</taxon>
        <taxon>Tylenchina</taxon>
        <taxon>Panagrolaimomorpha</taxon>
        <taxon>Panagrolaimoidea</taxon>
        <taxon>Panagrolaimidae</taxon>
        <taxon>Panagrolaimus</taxon>
    </lineage>
</organism>
<evidence type="ECO:0000256" key="10">
    <source>
        <dbReference type="RuleBase" id="RU363063"/>
    </source>
</evidence>
<evidence type="ECO:0000256" key="9">
    <source>
        <dbReference type="ARBA" id="ARBA00023136"/>
    </source>
</evidence>
<evidence type="ECO:0000256" key="3">
    <source>
        <dbReference type="ARBA" id="ARBA00022676"/>
    </source>
</evidence>
<dbReference type="GO" id="GO:0000139">
    <property type="term" value="C:Golgi membrane"/>
    <property type="evidence" value="ECO:0007669"/>
    <property type="project" value="UniProtKB-SubCell"/>
</dbReference>
<keyword evidence="7" id="KW-1133">Transmembrane helix</keyword>
<evidence type="ECO:0000313" key="11">
    <source>
        <dbReference type="Proteomes" id="UP000887577"/>
    </source>
</evidence>
<evidence type="ECO:0000256" key="1">
    <source>
        <dbReference type="ARBA" id="ARBA00004323"/>
    </source>
</evidence>
<dbReference type="GO" id="GO:0006493">
    <property type="term" value="P:protein O-linked glycosylation"/>
    <property type="evidence" value="ECO:0007669"/>
    <property type="project" value="TreeGrafter"/>
</dbReference>